<dbReference type="InterPro" id="IPR050695">
    <property type="entry name" value="N-acetylmuramoyl_amidase_3"/>
</dbReference>
<dbReference type="PANTHER" id="PTHR30404">
    <property type="entry name" value="N-ACETYLMURAMOYL-L-ALANINE AMIDASE"/>
    <property type="match status" value="1"/>
</dbReference>
<dbReference type="InterPro" id="IPR021731">
    <property type="entry name" value="AMIN_dom"/>
</dbReference>
<dbReference type="EMBL" id="UINC01003969">
    <property type="protein sequence ID" value="SVA10738.1"/>
    <property type="molecule type" value="Genomic_DNA"/>
</dbReference>
<dbReference type="GO" id="GO:0008745">
    <property type="term" value="F:N-acetylmuramoyl-L-alanine amidase activity"/>
    <property type="evidence" value="ECO:0007669"/>
    <property type="project" value="InterPro"/>
</dbReference>
<dbReference type="GO" id="GO:0009253">
    <property type="term" value="P:peptidoglycan catabolic process"/>
    <property type="evidence" value="ECO:0007669"/>
    <property type="project" value="InterPro"/>
</dbReference>
<gene>
    <name evidence="3" type="ORF">METZ01_LOCUS63592</name>
</gene>
<evidence type="ECO:0000256" key="1">
    <source>
        <dbReference type="ARBA" id="ARBA00022801"/>
    </source>
</evidence>
<dbReference type="Gene3D" id="3.40.630.40">
    <property type="entry name" value="Zn-dependent exopeptidases"/>
    <property type="match status" value="1"/>
</dbReference>
<sequence length="373" mass="41454">MLIANTAGAKAVLENIRTSKQSLETRLVFDLTDSVNYKIFTLNRPNRLVIDLYNAEISSSLKSSYGSNGLIKQIRLARNSRNKSRIVIETTEIVFYKVEKIPKGSNKNFRVVVDLKKGYEGSRKLLASSVNRNELIVAIDPGHGGKDPGARGSKVIEKDLVLKISKRLKKLIDSEKNMKAFLTRTDDSFPCPGGKKNCAQLESLNERISRAKKGKADLLISIHADAFTDPTIRGATLYALPDSRKVSKGSTYKIMYRPKTKSNMNLKSGVSKRSISTLKTHQVDTHDQSIEIGSHILNAMKKDVRLRKLSPREAAFAVLKSTEIASVLIETSYLSNKNDEAFLVNPKNQDKIAKAIVRGIKSYSSDAKQQLSK</sequence>
<dbReference type="SUPFAM" id="SSF53187">
    <property type="entry name" value="Zn-dependent exopeptidases"/>
    <property type="match status" value="1"/>
</dbReference>
<proteinExistence type="predicted"/>
<dbReference type="AlphaFoldDB" id="A0A381T573"/>
<dbReference type="Gene3D" id="2.60.40.3500">
    <property type="match status" value="1"/>
</dbReference>
<reference evidence="3" key="1">
    <citation type="submission" date="2018-05" db="EMBL/GenBank/DDBJ databases">
        <authorList>
            <person name="Lanie J.A."/>
            <person name="Ng W.-L."/>
            <person name="Kazmierczak K.M."/>
            <person name="Andrzejewski T.M."/>
            <person name="Davidsen T.M."/>
            <person name="Wayne K.J."/>
            <person name="Tettelin H."/>
            <person name="Glass J.I."/>
            <person name="Rusch D."/>
            <person name="Podicherti R."/>
            <person name="Tsui H.-C.T."/>
            <person name="Winkler M.E."/>
        </authorList>
    </citation>
    <scope>NUCLEOTIDE SEQUENCE</scope>
</reference>
<keyword evidence="1" id="KW-0378">Hydrolase</keyword>
<accession>A0A381T573</accession>
<evidence type="ECO:0000313" key="3">
    <source>
        <dbReference type="EMBL" id="SVA10738.1"/>
    </source>
</evidence>
<dbReference type="CDD" id="cd02696">
    <property type="entry name" value="MurNAc-LAA"/>
    <property type="match status" value="1"/>
</dbReference>
<dbReference type="GO" id="GO:0030288">
    <property type="term" value="C:outer membrane-bounded periplasmic space"/>
    <property type="evidence" value="ECO:0007669"/>
    <property type="project" value="TreeGrafter"/>
</dbReference>
<dbReference type="Pfam" id="PF01520">
    <property type="entry name" value="Amidase_3"/>
    <property type="match status" value="1"/>
</dbReference>
<organism evidence="3">
    <name type="scientific">marine metagenome</name>
    <dbReference type="NCBI Taxonomy" id="408172"/>
    <lineage>
        <taxon>unclassified sequences</taxon>
        <taxon>metagenomes</taxon>
        <taxon>ecological metagenomes</taxon>
    </lineage>
</organism>
<protein>
    <recommendedName>
        <fullName evidence="2">MurNAc-LAA domain-containing protein</fullName>
    </recommendedName>
</protein>
<dbReference type="PANTHER" id="PTHR30404:SF0">
    <property type="entry name" value="N-ACETYLMURAMOYL-L-ALANINE AMIDASE AMIC"/>
    <property type="match status" value="1"/>
</dbReference>
<dbReference type="Pfam" id="PF11741">
    <property type="entry name" value="AMIN"/>
    <property type="match status" value="1"/>
</dbReference>
<feature type="domain" description="MurNAc-LAA" evidence="2">
    <location>
        <begin position="208"/>
        <end position="361"/>
    </location>
</feature>
<dbReference type="SMART" id="SM00646">
    <property type="entry name" value="Ami_3"/>
    <property type="match status" value="1"/>
</dbReference>
<evidence type="ECO:0000259" key="2">
    <source>
        <dbReference type="SMART" id="SM00646"/>
    </source>
</evidence>
<dbReference type="InterPro" id="IPR002508">
    <property type="entry name" value="MurNAc-LAA_cat"/>
</dbReference>
<name>A0A381T573_9ZZZZ</name>